<dbReference type="PaxDb" id="469381-Dpep_0327"/>
<dbReference type="AlphaFoldDB" id="D2Z3Q3"/>
<keyword evidence="3" id="KW-1185">Reference proteome</keyword>
<comment type="caution">
    <text evidence="2">The sequence shown here is derived from an EMBL/GenBank/DDBJ whole genome shotgun (WGS) entry which is preliminary data.</text>
</comment>
<keyword evidence="1" id="KW-0812">Transmembrane</keyword>
<keyword evidence="1" id="KW-1133">Transmembrane helix</keyword>
<dbReference type="InterPro" id="IPR032126">
    <property type="entry name" value="LydA_holin"/>
</dbReference>
<proteinExistence type="predicted"/>
<organism evidence="2 3">
    <name type="scientific">Dethiosulfovibrio peptidovorans DSM 11002</name>
    <dbReference type="NCBI Taxonomy" id="469381"/>
    <lineage>
        <taxon>Bacteria</taxon>
        <taxon>Thermotogati</taxon>
        <taxon>Synergistota</taxon>
        <taxon>Synergistia</taxon>
        <taxon>Synergistales</taxon>
        <taxon>Dethiosulfovibrionaceae</taxon>
        <taxon>Dethiosulfovibrio</taxon>
    </lineage>
</organism>
<dbReference type="Pfam" id="PF16083">
    <property type="entry name" value="Phage_holin_3_3"/>
    <property type="match status" value="1"/>
</dbReference>
<dbReference type="TCDB" id="1.E.5.3.3">
    <property type="family name" value="the prd1 phage p35 holin (p35 holin) family"/>
</dbReference>
<feature type="transmembrane region" description="Helical" evidence="1">
    <location>
        <begin position="12"/>
        <end position="33"/>
    </location>
</feature>
<evidence type="ECO:0000256" key="1">
    <source>
        <dbReference type="SAM" id="Phobius"/>
    </source>
</evidence>
<dbReference type="STRING" id="469381.Dpep_0327"/>
<gene>
    <name evidence="2" type="ORF">Dpep_0327</name>
</gene>
<evidence type="ECO:0008006" key="4">
    <source>
        <dbReference type="Google" id="ProtNLM"/>
    </source>
</evidence>
<accession>D2Z3Q3</accession>
<protein>
    <recommendedName>
        <fullName evidence="4">Holin</fullName>
    </recommendedName>
</protein>
<dbReference type="RefSeq" id="WP_005659024.1">
    <property type="nucleotide sequence ID" value="NZ_ABTR02000001.1"/>
</dbReference>
<dbReference type="EMBL" id="ABTR02000001">
    <property type="protein sequence ID" value="EFC90359.1"/>
    <property type="molecule type" value="Genomic_DNA"/>
</dbReference>
<feature type="transmembrane region" description="Helical" evidence="1">
    <location>
        <begin position="45"/>
        <end position="63"/>
    </location>
</feature>
<reference evidence="2 3" key="1">
    <citation type="journal article" date="2010" name="Stand. Genomic Sci.">
        <title>Permanent draft genome sequence of Dethiosulfovibrio peptidovorans type strain (SEBR 4207).</title>
        <authorList>
            <person name="Labutti K."/>
            <person name="Mayilraj S."/>
            <person name="Clum A."/>
            <person name="Lucas S."/>
            <person name="Glavina Del Rio T."/>
            <person name="Nolan M."/>
            <person name="Tice H."/>
            <person name="Cheng J.F."/>
            <person name="Pitluck S."/>
            <person name="Liolios K."/>
            <person name="Ivanova N."/>
            <person name="Mavromatis K."/>
            <person name="Mikhailova N."/>
            <person name="Pati A."/>
            <person name="Goodwin L."/>
            <person name="Chen A."/>
            <person name="Palaniappan K."/>
            <person name="Land M."/>
            <person name="Hauser L."/>
            <person name="Chang Y.J."/>
            <person name="Jeffries C.D."/>
            <person name="Rohde M."/>
            <person name="Spring S."/>
            <person name="Goker M."/>
            <person name="Woyke T."/>
            <person name="Bristow J."/>
            <person name="Eisen J.A."/>
            <person name="Markowitz V."/>
            <person name="Hugenholtz P."/>
            <person name="Kyrpides N.C."/>
            <person name="Klenk H.P."/>
            <person name="Lapidus A."/>
        </authorList>
    </citation>
    <scope>NUCLEOTIDE SEQUENCE [LARGE SCALE GENOMIC DNA]</scope>
    <source>
        <strain evidence="2 3">DSM 11002</strain>
    </source>
</reference>
<evidence type="ECO:0000313" key="2">
    <source>
        <dbReference type="EMBL" id="EFC90359.1"/>
    </source>
</evidence>
<sequence length="104" mass="11546">MLDDIMETLRHILALLLPPALMAMGGSAVKYGRLHRSESFSWREFLVGMATAGFAGMVMHCLCRGLGLNIWITSAVVAMSGYSAGQLLDYGQELLLKWLERKTR</sequence>
<evidence type="ECO:0000313" key="3">
    <source>
        <dbReference type="Proteomes" id="UP000006427"/>
    </source>
</evidence>
<dbReference type="Proteomes" id="UP000006427">
    <property type="component" value="Unassembled WGS sequence"/>
</dbReference>
<keyword evidence="1" id="KW-0472">Membrane</keyword>
<name>D2Z3Q3_9BACT</name>